<evidence type="ECO:0000256" key="2">
    <source>
        <dbReference type="ARBA" id="ARBA00022737"/>
    </source>
</evidence>
<dbReference type="PROSITE" id="PS50236">
    <property type="entry name" value="CHCR"/>
    <property type="match status" value="7"/>
</dbReference>
<dbReference type="Gene3D" id="1.25.40.10">
    <property type="entry name" value="Tetratricopeptide repeat domain"/>
    <property type="match status" value="4"/>
</dbReference>
<dbReference type="InterPro" id="IPR000547">
    <property type="entry name" value="Clathrin_H-chain/VPS_repeat"/>
</dbReference>
<dbReference type="OrthoDB" id="2113814at2759"/>
<dbReference type="Pfam" id="PF09268">
    <property type="entry name" value="Clathrin-link"/>
    <property type="match status" value="1"/>
</dbReference>
<dbReference type="GO" id="GO:0071439">
    <property type="term" value="C:clathrin complex"/>
    <property type="evidence" value="ECO:0007669"/>
    <property type="project" value="InterPro"/>
</dbReference>
<dbReference type="GO" id="GO:0006898">
    <property type="term" value="P:receptor-mediated endocytosis"/>
    <property type="evidence" value="ECO:0007669"/>
    <property type="project" value="TreeGrafter"/>
</dbReference>
<feature type="repeat" description="CHCR" evidence="7">
    <location>
        <begin position="535"/>
        <end position="681"/>
    </location>
</feature>
<feature type="repeat" description="CHCR" evidence="7">
    <location>
        <begin position="984"/>
        <end position="1129"/>
    </location>
</feature>
<dbReference type="InterPro" id="IPR016025">
    <property type="entry name" value="Clathrin_H-chain_N"/>
</dbReference>
<organism evidence="9 10">
    <name type="scientific">Hanseniaspora uvarum</name>
    <name type="common">Yeast</name>
    <name type="synonym">Kloeckera apiculata</name>
    <dbReference type="NCBI Taxonomy" id="29833"/>
    <lineage>
        <taxon>Eukaryota</taxon>
        <taxon>Fungi</taxon>
        <taxon>Dikarya</taxon>
        <taxon>Ascomycota</taxon>
        <taxon>Saccharomycotina</taxon>
        <taxon>Saccharomycetes</taxon>
        <taxon>Saccharomycodales</taxon>
        <taxon>Saccharomycodaceae</taxon>
        <taxon>Hanseniaspora</taxon>
    </lineage>
</organism>
<dbReference type="GO" id="GO:0005198">
    <property type="term" value="F:structural molecule activity"/>
    <property type="evidence" value="ECO:0007669"/>
    <property type="project" value="InterPro"/>
</dbReference>
<feature type="repeat" description="CHCR" evidence="7">
    <location>
        <begin position="1133"/>
        <end position="1274"/>
    </location>
</feature>
<evidence type="ECO:0000256" key="7">
    <source>
        <dbReference type="PROSITE-ProRule" id="PRU01006"/>
    </source>
</evidence>
<evidence type="ECO:0000259" key="8">
    <source>
        <dbReference type="Pfam" id="PF09268"/>
    </source>
</evidence>
<dbReference type="InterPro" id="IPR055358">
    <property type="entry name" value="CHCR"/>
</dbReference>
<reference evidence="10" key="1">
    <citation type="journal article" date="2016" name="Genome Announc.">
        <title>Genome sequences of three species of Hanseniaspora isolated from spontaneous wine fermentations.</title>
        <authorList>
            <person name="Sternes P.R."/>
            <person name="Lee D."/>
            <person name="Kutyna D.R."/>
            <person name="Borneman A.R."/>
        </authorList>
    </citation>
    <scope>NUCLEOTIDE SEQUENCE [LARGE SCALE GENOMIC DNA]</scope>
    <source>
        <strain evidence="10">AWRI3580</strain>
    </source>
</reference>
<feature type="repeat" description="CHCR" evidence="7">
    <location>
        <begin position="1279"/>
        <end position="1425"/>
    </location>
</feature>
<keyword evidence="5 6" id="KW-0968">Cytoplasmic vesicle</keyword>
<dbReference type="STRING" id="29833.A0A1E5RXN7"/>
<dbReference type="Pfam" id="PF13838">
    <property type="entry name" value="Clathrin_H_link"/>
    <property type="match status" value="1"/>
</dbReference>
<evidence type="ECO:0000256" key="1">
    <source>
        <dbReference type="ARBA" id="ARBA00009535"/>
    </source>
</evidence>
<keyword evidence="4 6" id="KW-0168">Coated pit</keyword>
<accession>A0A1E5RXN7</accession>
<dbReference type="GO" id="GO:0032051">
    <property type="term" value="F:clathrin light chain binding"/>
    <property type="evidence" value="ECO:0007669"/>
    <property type="project" value="InterPro"/>
</dbReference>
<dbReference type="SUPFAM" id="SSF48371">
    <property type="entry name" value="ARM repeat"/>
    <property type="match status" value="5"/>
</dbReference>
<dbReference type="PANTHER" id="PTHR10292">
    <property type="entry name" value="CLATHRIN HEAVY CHAIN RELATED"/>
    <property type="match status" value="1"/>
</dbReference>
<dbReference type="InterPro" id="IPR011990">
    <property type="entry name" value="TPR-like_helical_dom_sf"/>
</dbReference>
<evidence type="ECO:0000313" key="10">
    <source>
        <dbReference type="Proteomes" id="UP000095358"/>
    </source>
</evidence>
<comment type="subcellular location">
    <subcellularLocation>
        <location evidence="6">Cytoplasmic vesicle membrane</location>
        <topology evidence="6">Peripheral membrane protein</topology>
        <orientation evidence="6">Cytoplasmic side</orientation>
    </subcellularLocation>
    <subcellularLocation>
        <location evidence="6">Membrane</location>
        <location evidence="6">Coated pit</location>
        <topology evidence="6">Peripheral membrane protein</topology>
        <orientation evidence="6">Cytoplasmic side</orientation>
    </subcellularLocation>
</comment>
<gene>
    <name evidence="9" type="ORF">AWRI3580_g871</name>
</gene>
<feature type="repeat" description="CHCR" evidence="7">
    <location>
        <begin position="1428"/>
        <end position="1571"/>
    </location>
</feature>
<protein>
    <recommendedName>
        <fullName evidence="6">Clathrin heavy chain</fullName>
    </recommendedName>
</protein>
<sequence length="1643" mass="186100">MAELPIEFTQLANLPSLGIDPKFLEVRSTTFESDKYVLVKETTPEGGNAVSIIDLKNNAAIDRKNMGGDNAIMHPSKNVISVRANGTIGQIFDLDTKEKLKAFTMNDAIVFWKWLSDEVLGLVTINSIYILNVFDGQVNGRPVKLTDRHASLQQCQIIDFTANENLDWLAVVGIYQTEQSTIGGKIQLFNKTRNVSQPIDGHACQFSKILLDGNTEKNQVFVIANNDDLKIIEIEHNPNLTPVAFTKKQSSIFFPDDAATDFPLSCKISEKYGIVYILTKFGYIHLYELETCTDLFVNRISAQPVFTTTYYNNKNGIATINREGQVLAVEIEKDAIVPYVLNKLNDVSLALKIASRGNLPGAESLFSKQFDQLIAKGDYNEAAKCAANSGVLRNVDTINRLKSLPSNSGTPPLLIYFSTLLEKGKLNQFETIELAKPILQQDRKQLLEKWIKEEKLECTEELGDIVKPYDTTLALACYLRANVHLKVLTSLVELQQFDKILPYCQKVSFKPNFSSLISQLILTSADKASEFAVSLLNSNVDLDLESIADLFFKNGKIQQGTSFLLDALKQDLPEHGHLQTRLLEINLLQAPQVADAIFASNMCHHYDKQTIAPLCEKAGLYQRALENYSDLKDYKRCITHVSSLPMDWILQFFANLSEKDILSLLRTLMDSIDNQNKQTVLPIVVQVATRFSDIVGSTTLIKFFEEYKSDEGLYYFLSSLVNISEDPEVVFKYIQAAANSGNVKEVERIVRENNIYDGEKVKNFLKDANLDDQLPLAIVCDKHHFTHELILYLYHKENFKFIEIYVQQVNPSRTPQVVAALLDVGCEEKIIQTLIGTVASSNLIPIGELCNEVEKRSKLKLLLPFLENLINSGASNEQVIYNTLAKIYIDSNNNPEEFLKENDLYDCAEVGRYCEKRDPQLACVAYEKGNNSTDLIRVTNDNSMFKEQARYLLKKSDSSLWAEVLIESNENKKQLTDAVISYGVSEFTDPEPIFIAVKAFMSSGLKSELIKLLEKIVLEESPFSSNSNLQNLLMVSAIKYDTSRVSNYIEKLDKYDPEEIGTMCAEGGLNEEAYEIYNSHELFSKAMKVILDNMMSLDRGLEYASKIDKKELWSQLGEAQLNGLRVSEAIESYTKAEDPSNFENVIDIAEHSEKYDELLSYLYMARKTLKEPKIDNTIILVLAHLGKLNEVEKFLKGSNAANLDSVGDKLIQKGDYKASKMCFTSVSNYSKLATTFVHLGEYQEAVDAARKASNVKVWKQVSDICIENKEFKLAQVCGLNIVIHAEELSELVNKYESLGYFEELIALFEAGLGLERAHKAMFTELAVLYTKHNPGKTYEYLKLFWSRINVPMVIRAVQTAHLWPELIFLYAHSDEWDNAALTVIENSTDNFDHLYFKEIIVQVANLEIYYKAINFYVENHPSVLVDLLSALTSRLDISRTIKLFRNSDNLPLIKAFLINVLPQNLAVINEAYHELLIEEHDYVSLKAVVESYDKFDQLALAKQLEDHPIVFFNQIAAQLFCRNKKWERSLSILKEQRLWKDAINVATLSQNQEVAEDLLSYFITTGNREAVIALLYSAYNLIGYDFILEEAWVNDLESLIKPYEISVKKEQFDLVQKISKKLDESSLEDAEDTKLMLTNGPSF</sequence>
<comment type="caution">
    <text evidence="9">The sequence shown here is derived from an EMBL/GenBank/DDBJ whole genome shotgun (WGS) entry which is preliminary data.</text>
</comment>
<dbReference type="FunFam" id="2.130.10.110:FF:000003">
    <property type="entry name" value="Clathrin heavy chain"/>
    <property type="match status" value="1"/>
</dbReference>
<feature type="repeat" description="CHCR" evidence="7">
    <location>
        <begin position="837"/>
        <end position="977"/>
    </location>
</feature>
<dbReference type="GO" id="GO:0030132">
    <property type="term" value="C:clathrin coat of coated pit"/>
    <property type="evidence" value="ECO:0007669"/>
    <property type="project" value="InterPro"/>
</dbReference>
<dbReference type="GO" id="GO:0006886">
    <property type="term" value="P:intracellular protein transport"/>
    <property type="evidence" value="ECO:0007669"/>
    <property type="project" value="UniProtKB-UniRule"/>
</dbReference>
<dbReference type="Gene3D" id="1.25.40.730">
    <property type="match status" value="1"/>
</dbReference>
<feature type="repeat" description="CHCR" evidence="7">
    <location>
        <begin position="688"/>
        <end position="830"/>
    </location>
</feature>
<dbReference type="Gene3D" id="2.130.10.110">
    <property type="entry name" value="Clathrin heavy-chain terminal domain"/>
    <property type="match status" value="1"/>
</dbReference>
<keyword evidence="10" id="KW-1185">Reference proteome</keyword>
<evidence type="ECO:0000256" key="3">
    <source>
        <dbReference type="ARBA" id="ARBA00023136"/>
    </source>
</evidence>
<dbReference type="Pfam" id="PF00637">
    <property type="entry name" value="Clathrin"/>
    <property type="match status" value="7"/>
</dbReference>
<dbReference type="GO" id="GO:0030130">
    <property type="term" value="C:clathrin coat of trans-Golgi network vesicle"/>
    <property type="evidence" value="ECO:0007669"/>
    <property type="project" value="InterPro"/>
</dbReference>
<dbReference type="Proteomes" id="UP000095358">
    <property type="component" value="Unassembled WGS sequence"/>
</dbReference>
<dbReference type="InterPro" id="IPR016341">
    <property type="entry name" value="Clathrin_heavy_chain"/>
</dbReference>
<keyword evidence="2" id="KW-0677">Repeat</keyword>
<evidence type="ECO:0000256" key="5">
    <source>
        <dbReference type="ARBA" id="ARBA00023329"/>
    </source>
</evidence>
<evidence type="ECO:0000256" key="4">
    <source>
        <dbReference type="ARBA" id="ARBA00023176"/>
    </source>
</evidence>
<evidence type="ECO:0000313" key="9">
    <source>
        <dbReference type="EMBL" id="OEJ91711.1"/>
    </source>
</evidence>
<dbReference type="SMART" id="SM00299">
    <property type="entry name" value="CLH"/>
    <property type="match status" value="7"/>
</dbReference>
<dbReference type="GO" id="GO:0030479">
    <property type="term" value="C:actin cortical patch"/>
    <property type="evidence" value="ECO:0007669"/>
    <property type="project" value="TreeGrafter"/>
</dbReference>
<dbReference type="GO" id="GO:0005829">
    <property type="term" value="C:cytosol"/>
    <property type="evidence" value="ECO:0007669"/>
    <property type="project" value="GOC"/>
</dbReference>
<feature type="domain" description="Clathrin heavy chain linker core motif" evidence="8">
    <location>
        <begin position="334"/>
        <end position="356"/>
    </location>
</feature>
<dbReference type="FunFam" id="1.25.40.10:FF:000001">
    <property type="entry name" value="Clathrin heavy chain"/>
    <property type="match status" value="1"/>
</dbReference>
<name>A0A1E5RXN7_HANUV</name>
<comment type="similarity">
    <text evidence="1 6">Belongs to the clathrin heavy chain family.</text>
</comment>
<keyword evidence="3 6" id="KW-0472">Membrane</keyword>
<dbReference type="GO" id="GO:0006895">
    <property type="term" value="P:Golgi to endosome transport"/>
    <property type="evidence" value="ECO:0007669"/>
    <property type="project" value="TreeGrafter"/>
</dbReference>
<dbReference type="VEuPathDB" id="FungiDB:AWRI3580_g871"/>
<comment type="function">
    <text evidence="6">Clathrin is the major protein of the polyhedral coat of coated pits and vesicles.</text>
</comment>
<dbReference type="FunFam" id="1.25.40.10:FF:000002">
    <property type="entry name" value="Clathrin heavy chain"/>
    <property type="match status" value="1"/>
</dbReference>
<proteinExistence type="inferred from homology"/>
<dbReference type="InterPro" id="IPR016024">
    <property type="entry name" value="ARM-type_fold"/>
</dbReference>
<dbReference type="EMBL" id="LPNN01000002">
    <property type="protein sequence ID" value="OEJ91711.1"/>
    <property type="molecule type" value="Genomic_DNA"/>
</dbReference>
<dbReference type="PANTHER" id="PTHR10292:SF1">
    <property type="entry name" value="CLATHRIN HEAVY CHAIN"/>
    <property type="match status" value="1"/>
</dbReference>
<dbReference type="InterPro" id="IPR015348">
    <property type="entry name" value="Clathrin_H-chain_linker_core"/>
</dbReference>
<evidence type="ECO:0000256" key="6">
    <source>
        <dbReference type="PIRNR" id="PIRNR002290"/>
    </source>
</evidence>
<dbReference type="SUPFAM" id="SSF50989">
    <property type="entry name" value="Clathrin heavy-chain terminal domain"/>
    <property type="match status" value="1"/>
</dbReference>
<dbReference type="PIRSF" id="PIRSF002290">
    <property type="entry name" value="Clathrin_H_chain"/>
    <property type="match status" value="1"/>
</dbReference>